<feature type="compositionally biased region" description="Basic and acidic residues" evidence="1">
    <location>
        <begin position="40"/>
        <end position="57"/>
    </location>
</feature>
<evidence type="ECO:0000313" key="3">
    <source>
        <dbReference type="Proteomes" id="UP001180020"/>
    </source>
</evidence>
<comment type="caution">
    <text evidence="2">The sequence shown here is derived from an EMBL/GenBank/DDBJ whole genome shotgun (WGS) entry which is preliminary data.</text>
</comment>
<feature type="compositionally biased region" description="Polar residues" evidence="1">
    <location>
        <begin position="150"/>
        <end position="162"/>
    </location>
</feature>
<dbReference type="EMBL" id="JAUJYO010000021">
    <property type="protein sequence ID" value="KAK1284767.1"/>
    <property type="molecule type" value="Genomic_DNA"/>
</dbReference>
<organism evidence="2 3">
    <name type="scientific">Acorus calamus</name>
    <name type="common">Sweet flag</name>
    <dbReference type="NCBI Taxonomy" id="4465"/>
    <lineage>
        <taxon>Eukaryota</taxon>
        <taxon>Viridiplantae</taxon>
        <taxon>Streptophyta</taxon>
        <taxon>Embryophyta</taxon>
        <taxon>Tracheophyta</taxon>
        <taxon>Spermatophyta</taxon>
        <taxon>Magnoliopsida</taxon>
        <taxon>Liliopsida</taxon>
        <taxon>Acoraceae</taxon>
        <taxon>Acorus</taxon>
    </lineage>
</organism>
<feature type="compositionally biased region" description="Basic and acidic residues" evidence="1">
    <location>
        <begin position="163"/>
        <end position="173"/>
    </location>
</feature>
<evidence type="ECO:0000256" key="1">
    <source>
        <dbReference type="SAM" id="MobiDB-lite"/>
    </source>
</evidence>
<sequence length="233" mass="25396">MHPQTKTAPSPHASQQVSQNNSFTVLANVTEEELISEAHTSGERSLLEKEAVKEHPEASTTKAQLATVEGLSSSIAIQPSKAELNPKSHAAPPTQPIIDTTLVTSLVSSEPMPKLIIDLYEEPSQLVKSGGLHETQGHKDKAEPLQVAQNTVKPKTMEVNSTGKDRGTGDAHPSKNKRRRRSLEGRIKGDFEELPVESTAAERAGAAFRREERVKSEMEQRSVSEMTPLIGRL</sequence>
<feature type="region of interest" description="Disordered" evidence="1">
    <location>
        <begin position="150"/>
        <end position="233"/>
    </location>
</feature>
<reference evidence="2" key="2">
    <citation type="submission" date="2023-06" db="EMBL/GenBank/DDBJ databases">
        <authorList>
            <person name="Ma L."/>
            <person name="Liu K.-W."/>
            <person name="Li Z."/>
            <person name="Hsiao Y.-Y."/>
            <person name="Qi Y."/>
            <person name="Fu T."/>
            <person name="Tang G."/>
            <person name="Zhang D."/>
            <person name="Sun W.-H."/>
            <person name="Liu D.-K."/>
            <person name="Li Y."/>
            <person name="Chen G.-Z."/>
            <person name="Liu X.-D."/>
            <person name="Liao X.-Y."/>
            <person name="Jiang Y.-T."/>
            <person name="Yu X."/>
            <person name="Hao Y."/>
            <person name="Huang J."/>
            <person name="Zhao X.-W."/>
            <person name="Ke S."/>
            <person name="Chen Y.-Y."/>
            <person name="Wu W.-L."/>
            <person name="Hsu J.-L."/>
            <person name="Lin Y.-F."/>
            <person name="Huang M.-D."/>
            <person name="Li C.-Y."/>
            <person name="Huang L."/>
            <person name="Wang Z.-W."/>
            <person name="Zhao X."/>
            <person name="Zhong W.-Y."/>
            <person name="Peng D.-H."/>
            <person name="Ahmad S."/>
            <person name="Lan S."/>
            <person name="Zhang J.-S."/>
            <person name="Tsai W.-C."/>
            <person name="Van De Peer Y."/>
            <person name="Liu Z.-J."/>
        </authorList>
    </citation>
    <scope>NUCLEOTIDE SEQUENCE</scope>
    <source>
        <strain evidence="2">CP</strain>
        <tissue evidence="2">Leaves</tissue>
    </source>
</reference>
<proteinExistence type="predicted"/>
<gene>
    <name evidence="2" type="ORF">QJS10_CPB21g00784</name>
</gene>
<evidence type="ECO:0000313" key="2">
    <source>
        <dbReference type="EMBL" id="KAK1284767.1"/>
    </source>
</evidence>
<dbReference type="Proteomes" id="UP001180020">
    <property type="component" value="Unassembled WGS sequence"/>
</dbReference>
<feature type="region of interest" description="Disordered" evidence="1">
    <location>
        <begin position="1"/>
        <end position="21"/>
    </location>
</feature>
<feature type="compositionally biased region" description="Basic and acidic residues" evidence="1">
    <location>
        <begin position="208"/>
        <end position="222"/>
    </location>
</feature>
<dbReference type="AlphaFoldDB" id="A0AAV9C935"/>
<name>A0AAV9C935_ACOCL</name>
<keyword evidence="3" id="KW-1185">Reference proteome</keyword>
<feature type="compositionally biased region" description="Basic and acidic residues" evidence="1">
    <location>
        <begin position="182"/>
        <end position="191"/>
    </location>
</feature>
<accession>A0AAV9C935</accession>
<feature type="region of interest" description="Disordered" evidence="1">
    <location>
        <begin position="36"/>
        <end position="65"/>
    </location>
</feature>
<protein>
    <submittedName>
        <fullName evidence="2">Uncharacterized protein</fullName>
    </submittedName>
</protein>
<reference evidence="2" key="1">
    <citation type="journal article" date="2023" name="Nat. Commun.">
        <title>Diploid and tetraploid genomes of Acorus and the evolution of monocots.</title>
        <authorList>
            <person name="Ma L."/>
            <person name="Liu K.W."/>
            <person name="Li Z."/>
            <person name="Hsiao Y.Y."/>
            <person name="Qi Y."/>
            <person name="Fu T."/>
            <person name="Tang G.D."/>
            <person name="Zhang D."/>
            <person name="Sun W.H."/>
            <person name="Liu D.K."/>
            <person name="Li Y."/>
            <person name="Chen G.Z."/>
            <person name="Liu X.D."/>
            <person name="Liao X.Y."/>
            <person name="Jiang Y.T."/>
            <person name="Yu X."/>
            <person name="Hao Y."/>
            <person name="Huang J."/>
            <person name="Zhao X.W."/>
            <person name="Ke S."/>
            <person name="Chen Y.Y."/>
            <person name="Wu W.L."/>
            <person name="Hsu J.L."/>
            <person name="Lin Y.F."/>
            <person name="Huang M.D."/>
            <person name="Li C.Y."/>
            <person name="Huang L."/>
            <person name="Wang Z.W."/>
            <person name="Zhao X."/>
            <person name="Zhong W.Y."/>
            <person name="Peng D.H."/>
            <person name="Ahmad S."/>
            <person name="Lan S."/>
            <person name="Zhang J.S."/>
            <person name="Tsai W.C."/>
            <person name="Van de Peer Y."/>
            <person name="Liu Z.J."/>
        </authorList>
    </citation>
    <scope>NUCLEOTIDE SEQUENCE</scope>
    <source>
        <strain evidence="2">CP</strain>
    </source>
</reference>